<feature type="transmembrane region" description="Helical" evidence="7">
    <location>
        <begin position="297"/>
        <end position="317"/>
    </location>
</feature>
<dbReference type="AlphaFoldDB" id="A0A2U9IBF0"/>
<keyword evidence="2" id="KW-0328">Glycosyltransferase</keyword>
<keyword evidence="6 7" id="KW-0472">Membrane</keyword>
<dbReference type="PANTHER" id="PTHR43867:SF2">
    <property type="entry name" value="CELLULOSE SYNTHASE CATALYTIC SUBUNIT A [UDP-FORMING]"/>
    <property type="match status" value="1"/>
</dbReference>
<keyword evidence="5 7" id="KW-1133">Transmembrane helix</keyword>
<evidence type="ECO:0000256" key="4">
    <source>
        <dbReference type="ARBA" id="ARBA00022692"/>
    </source>
</evidence>
<reference evidence="9 10" key="1">
    <citation type="submission" date="2018-05" db="EMBL/GenBank/DDBJ databases">
        <title>Complete Genome Sequences of Extremely Thermoacidophilic, Metal-Mobilizing Type-Strain Members of the Archaeal Family Sulfolobaceae: Acidianus brierleyi DSM-1651T, Acidianus sulfidivorans DSM-18786T, Metallosphaera hakonensis DSM-7519T, and Metallosphaera prunae DSM-10039T.</title>
        <authorList>
            <person name="Counts J.A."/>
            <person name="Kelly R.M."/>
        </authorList>
    </citation>
    <scope>NUCLEOTIDE SEQUENCE [LARGE SCALE GENOMIC DNA]</scope>
    <source>
        <strain evidence="9 10">DSM 1651</strain>
    </source>
</reference>
<accession>A0A2U9IBF0</accession>
<evidence type="ECO:0000256" key="5">
    <source>
        <dbReference type="ARBA" id="ARBA00022989"/>
    </source>
</evidence>
<evidence type="ECO:0000313" key="10">
    <source>
        <dbReference type="Proteomes" id="UP000248044"/>
    </source>
</evidence>
<dbReference type="Gene3D" id="3.90.550.10">
    <property type="entry name" value="Spore Coat Polysaccharide Biosynthesis Protein SpsA, Chain A"/>
    <property type="match status" value="1"/>
</dbReference>
<dbReference type="CDD" id="cd06423">
    <property type="entry name" value="CESA_like"/>
    <property type="match status" value="1"/>
</dbReference>
<evidence type="ECO:0000259" key="8">
    <source>
        <dbReference type="Pfam" id="PF13632"/>
    </source>
</evidence>
<evidence type="ECO:0000256" key="2">
    <source>
        <dbReference type="ARBA" id="ARBA00022676"/>
    </source>
</evidence>
<feature type="transmembrane region" description="Helical" evidence="7">
    <location>
        <begin position="337"/>
        <end position="364"/>
    </location>
</feature>
<gene>
    <name evidence="9" type="ORF">DFR85_00655</name>
</gene>
<dbReference type="EMBL" id="CP029289">
    <property type="protein sequence ID" value="AWR93335.1"/>
    <property type="molecule type" value="Genomic_DNA"/>
</dbReference>
<dbReference type="GO" id="GO:0016757">
    <property type="term" value="F:glycosyltransferase activity"/>
    <property type="evidence" value="ECO:0007669"/>
    <property type="project" value="UniProtKB-KW"/>
</dbReference>
<keyword evidence="10" id="KW-1185">Reference proteome</keyword>
<organism evidence="9 10">
    <name type="scientific">Acidianus brierleyi</name>
    <dbReference type="NCBI Taxonomy" id="41673"/>
    <lineage>
        <taxon>Archaea</taxon>
        <taxon>Thermoproteota</taxon>
        <taxon>Thermoprotei</taxon>
        <taxon>Sulfolobales</taxon>
        <taxon>Sulfolobaceae</taxon>
        <taxon>Acidianus</taxon>
    </lineage>
</organism>
<dbReference type="PANTHER" id="PTHR43867">
    <property type="entry name" value="CELLULOSE SYNTHASE CATALYTIC SUBUNIT A [UDP-FORMING]"/>
    <property type="match status" value="1"/>
</dbReference>
<feature type="transmembrane region" description="Helical" evidence="7">
    <location>
        <begin position="268"/>
        <end position="285"/>
    </location>
</feature>
<keyword evidence="3 9" id="KW-0808">Transferase</keyword>
<comment type="subcellular location">
    <subcellularLocation>
        <location evidence="1">Membrane</location>
        <topology evidence="1">Multi-pass membrane protein</topology>
    </subcellularLocation>
</comment>
<evidence type="ECO:0000256" key="1">
    <source>
        <dbReference type="ARBA" id="ARBA00004141"/>
    </source>
</evidence>
<dbReference type="SUPFAM" id="SSF53448">
    <property type="entry name" value="Nucleotide-diphospho-sugar transferases"/>
    <property type="match status" value="1"/>
</dbReference>
<name>A0A2U9IBF0_9CREN</name>
<dbReference type="Pfam" id="PF13632">
    <property type="entry name" value="Glyco_trans_2_3"/>
    <property type="match status" value="1"/>
</dbReference>
<dbReference type="InterPro" id="IPR050321">
    <property type="entry name" value="Glycosyltr_2/OpgH_subfam"/>
</dbReference>
<feature type="transmembrane region" description="Helical" evidence="7">
    <location>
        <begin position="240"/>
        <end position="262"/>
    </location>
</feature>
<evidence type="ECO:0000256" key="6">
    <source>
        <dbReference type="ARBA" id="ARBA00023136"/>
    </source>
</evidence>
<dbReference type="InterPro" id="IPR029044">
    <property type="entry name" value="Nucleotide-diphossugar_trans"/>
</dbReference>
<dbReference type="Proteomes" id="UP000248044">
    <property type="component" value="Chromosome"/>
</dbReference>
<dbReference type="GO" id="GO:0016020">
    <property type="term" value="C:membrane"/>
    <property type="evidence" value="ECO:0007669"/>
    <property type="project" value="UniProtKB-SubCell"/>
</dbReference>
<evidence type="ECO:0000313" key="9">
    <source>
        <dbReference type="EMBL" id="AWR93335.1"/>
    </source>
</evidence>
<evidence type="ECO:0000256" key="7">
    <source>
        <dbReference type="SAM" id="Phobius"/>
    </source>
</evidence>
<feature type="domain" description="Glycosyltransferase 2-like" evidence="8">
    <location>
        <begin position="84"/>
        <end position="278"/>
    </location>
</feature>
<dbReference type="InterPro" id="IPR001173">
    <property type="entry name" value="Glyco_trans_2-like"/>
</dbReference>
<proteinExistence type="predicted"/>
<protein>
    <submittedName>
        <fullName evidence="9">Glycosyl transferase family 2</fullName>
    </submittedName>
</protein>
<evidence type="ECO:0000256" key="3">
    <source>
        <dbReference type="ARBA" id="ARBA00022679"/>
    </source>
</evidence>
<keyword evidence="4 7" id="KW-0812">Transmembrane</keyword>
<dbReference type="KEGG" id="abri:DFR85_00655"/>
<sequence length="371" mass="42905">MSIIIAIKDEEVDTIRDLIRNLSELDYDNYEVIIVSDDKQEIFEKYLSIPYPKNFKIVRREVPTGRKAGALNFGVNLSSGDFLVFLDAEARVDKDFLKHVSYLLKYNVISLRLKVRNAQGIGRIYSYFTDFSMSSLFRGRFMRGLYIFPNGSAFAIKKSILVNIGGWKENVVTEDLELGIRLALNNIRIYYFDEPSISILSPLNYYDLYMQIKRWAYGSGELFLDGLKLIKKGIKGLEGFLYVIQWGVYSLFLSIIILLSLLPYSINVYIFIISIIIYGFSLLIYSSKNPKEADLSGIIVVFAAMIGFIQGFFRVKFSWRVTPKIHSDNLTPNSVEILRYIFFIISIFDILLNKYSFFLIMFLLSITMFEL</sequence>